<protein>
    <submittedName>
        <fullName evidence="1">Uncharacterized protein (TIGR02678 family)</fullName>
    </submittedName>
</protein>
<dbReference type="NCBIfam" id="TIGR02678">
    <property type="entry name" value="TIGR02678 family protein"/>
    <property type="match status" value="1"/>
</dbReference>
<comment type="caution">
    <text evidence="1">The sequence shown here is derived from an EMBL/GenBank/DDBJ whole genome shotgun (WGS) entry which is preliminary data.</text>
</comment>
<gene>
    <name evidence="1" type="ORF">BJ970_004935</name>
</gene>
<sequence>MILEETAREELRQAARYLVLNPLLHNNGRHAKMAALVHSHAKTLKAWFDDYLGWPLVVERDVIRLVKVPEPRAVTHQDDAPAARCCALFCLLLATLEDAGAQTVITELADKVATIAAATDGIPAYEPAEYSERKALIQALRLLTARGALVPVQDSASTHEDENRYVEAEGDALYDVDHRTAALLLACPTPPTRAEKYQHITHQSYPDTVEGANRRRRHAVMRRLVDHPVMYFDELTEDQLDYFRNQRALFVRQLREKLDTRLEVRAEGAAVIDEELTDLTFPKDTKDQFAALLFAHALADEPNATEPGKAVSGEVLTRISECVAPHLAARGIKASSPKDVRQAALTVLTKLRLVEPLDDGGVRTLPALGRYRNVREPSAPQEEPAAVLFALPGDEETDVTQS</sequence>
<name>A0A840QC52_9PSEU</name>
<dbReference type="RefSeq" id="WP_184728343.1">
    <property type="nucleotide sequence ID" value="NZ_JACHIW010000001.1"/>
</dbReference>
<evidence type="ECO:0000313" key="1">
    <source>
        <dbReference type="EMBL" id="MBB5157401.1"/>
    </source>
</evidence>
<dbReference type="AlphaFoldDB" id="A0A840QC52"/>
<evidence type="ECO:0000313" key="2">
    <source>
        <dbReference type="Proteomes" id="UP000584374"/>
    </source>
</evidence>
<dbReference type="EMBL" id="JACHIW010000001">
    <property type="protein sequence ID" value="MBB5157401.1"/>
    <property type="molecule type" value="Genomic_DNA"/>
</dbReference>
<reference evidence="1 2" key="1">
    <citation type="submission" date="2020-08" db="EMBL/GenBank/DDBJ databases">
        <title>Sequencing the genomes of 1000 actinobacteria strains.</title>
        <authorList>
            <person name="Klenk H.-P."/>
        </authorList>
    </citation>
    <scope>NUCLEOTIDE SEQUENCE [LARGE SCALE GENOMIC DNA]</scope>
    <source>
        <strain evidence="1 2">DSM 45584</strain>
    </source>
</reference>
<dbReference type="Pfam" id="PF09661">
    <property type="entry name" value="DUF2398"/>
    <property type="match status" value="1"/>
</dbReference>
<dbReference type="InterPro" id="IPR013494">
    <property type="entry name" value="CHP02678"/>
</dbReference>
<proteinExistence type="predicted"/>
<organism evidence="1 2">
    <name type="scientific">Saccharopolyspora phatthalungensis</name>
    <dbReference type="NCBI Taxonomy" id="664693"/>
    <lineage>
        <taxon>Bacteria</taxon>
        <taxon>Bacillati</taxon>
        <taxon>Actinomycetota</taxon>
        <taxon>Actinomycetes</taxon>
        <taxon>Pseudonocardiales</taxon>
        <taxon>Pseudonocardiaceae</taxon>
        <taxon>Saccharopolyspora</taxon>
    </lineage>
</organism>
<keyword evidence="2" id="KW-1185">Reference proteome</keyword>
<dbReference type="Proteomes" id="UP000584374">
    <property type="component" value="Unassembled WGS sequence"/>
</dbReference>
<accession>A0A840QC52</accession>